<dbReference type="SUPFAM" id="SSF48452">
    <property type="entry name" value="TPR-like"/>
    <property type="match status" value="1"/>
</dbReference>
<keyword evidence="3" id="KW-1185">Reference proteome</keyword>
<evidence type="ECO:0008006" key="4">
    <source>
        <dbReference type="Google" id="ProtNLM"/>
    </source>
</evidence>
<dbReference type="SUPFAM" id="SSF52540">
    <property type="entry name" value="P-loop containing nucleoside triphosphate hydrolases"/>
    <property type="match status" value="1"/>
</dbReference>
<dbReference type="EMBL" id="JAQFWP010000050">
    <property type="protein sequence ID" value="MDA2807236.1"/>
    <property type="molecule type" value="Genomic_DNA"/>
</dbReference>
<gene>
    <name evidence="2" type="ORF">O4U47_22205</name>
</gene>
<name>A0ABT4TRB2_9ACTN</name>
<organism evidence="2 3">
    <name type="scientific">Nocardiopsis suaedae</name>
    <dbReference type="NCBI Taxonomy" id="3018444"/>
    <lineage>
        <taxon>Bacteria</taxon>
        <taxon>Bacillati</taxon>
        <taxon>Actinomycetota</taxon>
        <taxon>Actinomycetes</taxon>
        <taxon>Streptosporangiales</taxon>
        <taxon>Nocardiopsidaceae</taxon>
        <taxon>Nocardiopsis</taxon>
    </lineage>
</organism>
<reference evidence="2" key="1">
    <citation type="submission" date="2023-01" db="EMBL/GenBank/DDBJ databases">
        <title>Draft genome sequence of Nocardiopsis sp. LSu2-4 isolated from halophytes.</title>
        <authorList>
            <person name="Duangmal K."/>
            <person name="Chantavorakit T."/>
        </authorList>
    </citation>
    <scope>NUCLEOTIDE SEQUENCE</scope>
    <source>
        <strain evidence="2">LSu2-4</strain>
    </source>
</reference>
<dbReference type="InterPro" id="IPR027417">
    <property type="entry name" value="P-loop_NTPase"/>
</dbReference>
<evidence type="ECO:0000313" key="3">
    <source>
        <dbReference type="Proteomes" id="UP001165685"/>
    </source>
</evidence>
<accession>A0ABT4TRB2</accession>
<dbReference type="InterPro" id="IPR011990">
    <property type="entry name" value="TPR-like_helical_dom_sf"/>
</dbReference>
<comment type="caution">
    <text evidence="2">The sequence shown here is derived from an EMBL/GenBank/DDBJ whole genome shotgun (WGS) entry which is preliminary data.</text>
</comment>
<evidence type="ECO:0000256" key="1">
    <source>
        <dbReference type="SAM" id="MobiDB-lite"/>
    </source>
</evidence>
<feature type="region of interest" description="Disordered" evidence="1">
    <location>
        <begin position="521"/>
        <end position="542"/>
    </location>
</feature>
<proteinExistence type="predicted"/>
<dbReference type="PANTHER" id="PTHR47691">
    <property type="entry name" value="REGULATOR-RELATED"/>
    <property type="match status" value="1"/>
</dbReference>
<sequence>MTPIDDSSPDRAGALPVGAWNNAVGVTGNVVQAGTVYGGFHLKVVEDRGRRAVYRPEGDTALAAPPFLGWHPDAERCALELWQGWRPQASPVSVFRVYGESGSGLTATARLMCGDWLARAASEHRRVARTVNLGYLPVRRALQELLRDMGVPDEMLGTDPSSLFRAVTRDQGPTALIVENPRSARDVERLLPGARGSIVVVVGGAGGDTLRHPEFGTLEVHPVQVGPLSEKAALTLLGMELAALGLPDASPEGLREPLARHGRTMRGVRRAALEHRRAAATGEEDTLGSVDAAYEALEPTDRMLVGLLALVGRPVGHRVLALALDREDADTRLRSLVDLGLVESEAGEDGPRFRLHTDLREIAEARWAGFDRDQGRDLLVKRYCAACHSLALDAHLMLMPGRRLIAEERREPRSFTRVAEAKRWLGEERLALEQAVYLAAEEDGPGSHQGLRLCQVLWALYFKDSLFHDIISTHEPVLEKARWDAGPRLAPPLLVAKVRSQLVRALLEMSDLDRDRLDEAEGQARQAVEEASGDAGAGGAPEDKALLMSTASEMLAEVLAARGDTAGAREEQERSLALAHKSGDMRAVLVERQKLARHLHRAGEAHASRGELEAAWAEVRALADRDLYNEGRILMSLADLDAAEGEYGAAEARLAEALEAFDESGSRRRVADVVAQRAELRVAQGRRPEALRELVEARRMYEQMGRGVDFLRTDERIKALPQAPR</sequence>
<dbReference type="Gene3D" id="1.25.40.10">
    <property type="entry name" value="Tetratricopeptide repeat domain"/>
    <property type="match status" value="1"/>
</dbReference>
<dbReference type="Proteomes" id="UP001165685">
    <property type="component" value="Unassembled WGS sequence"/>
</dbReference>
<dbReference type="PANTHER" id="PTHR47691:SF3">
    <property type="entry name" value="HTH-TYPE TRANSCRIPTIONAL REGULATOR RV0890C-RELATED"/>
    <property type="match status" value="1"/>
</dbReference>
<evidence type="ECO:0000313" key="2">
    <source>
        <dbReference type="EMBL" id="MDA2807236.1"/>
    </source>
</evidence>
<protein>
    <recommendedName>
        <fullName evidence="4">Tetratricopeptide repeat protein</fullName>
    </recommendedName>
</protein>
<dbReference type="RefSeq" id="WP_270679866.1">
    <property type="nucleotide sequence ID" value="NZ_JAQFWP010000050.1"/>
</dbReference>